<feature type="binding site" evidence="2">
    <location>
        <position position="157"/>
    </location>
    <ligand>
        <name>Fe cation</name>
        <dbReference type="ChEBI" id="CHEBI:24875"/>
    </ligand>
</feature>
<dbReference type="SUPFAM" id="SSF56420">
    <property type="entry name" value="Peptide deformylase"/>
    <property type="match status" value="1"/>
</dbReference>
<dbReference type="CDD" id="cd00487">
    <property type="entry name" value="Pep_deformylase"/>
    <property type="match status" value="1"/>
</dbReference>
<keyword evidence="2" id="KW-0648">Protein biosynthesis</keyword>
<reference evidence="3 4" key="1">
    <citation type="submission" date="2015-02" db="EMBL/GenBank/DDBJ databases">
        <title>Genome Sequencing of Rickettsiales.</title>
        <authorList>
            <person name="Daugherty S.C."/>
            <person name="Su Q."/>
            <person name="Abolude K."/>
            <person name="Beier-Sexton M."/>
            <person name="Carlyon J.A."/>
            <person name="Carter R."/>
            <person name="Day N.P."/>
            <person name="Dumler S.J."/>
            <person name="Dyachenko V."/>
            <person name="Godinez A."/>
            <person name="Kurtti T.J."/>
            <person name="Lichay M."/>
            <person name="Mullins K.E."/>
            <person name="Ott S."/>
            <person name="Pappas-Brown V."/>
            <person name="Paris D.H."/>
            <person name="Patel P."/>
            <person name="Richards A.L."/>
            <person name="Sadzewicz L."/>
            <person name="Sears K."/>
            <person name="Seidman D."/>
            <person name="Sengamalay N."/>
            <person name="Stenos J."/>
            <person name="Tallon L.J."/>
            <person name="Vincent G."/>
            <person name="Fraser C.M."/>
            <person name="Munderloh U."/>
            <person name="Dunning-Hotopp J.C."/>
        </authorList>
    </citation>
    <scope>NUCLEOTIDE SEQUENCE [LARGE SCALE GENOMIC DNA]</scope>
    <source>
        <strain evidence="3 4">RAC413</strain>
    </source>
</reference>
<feature type="binding site" evidence="2">
    <location>
        <position position="153"/>
    </location>
    <ligand>
        <name>Fe cation</name>
        <dbReference type="ChEBI" id="CHEBI:24875"/>
    </ligand>
</feature>
<keyword evidence="2" id="KW-0408">Iron</keyword>
<dbReference type="GO" id="GO:0006412">
    <property type="term" value="P:translation"/>
    <property type="evidence" value="ECO:0007669"/>
    <property type="project" value="UniProtKB-UniRule"/>
</dbReference>
<keyword evidence="2" id="KW-0479">Metal-binding</keyword>
<dbReference type="OrthoDB" id="9804313at2"/>
<dbReference type="GO" id="GO:0042586">
    <property type="term" value="F:peptide deformylase activity"/>
    <property type="evidence" value="ECO:0007669"/>
    <property type="project" value="UniProtKB-UniRule"/>
</dbReference>
<dbReference type="PANTHER" id="PTHR10458">
    <property type="entry name" value="PEPTIDE DEFORMYLASE"/>
    <property type="match status" value="1"/>
</dbReference>
<dbReference type="AlphaFoldDB" id="A0A0F3NRS7"/>
<dbReference type="InterPro" id="IPR023635">
    <property type="entry name" value="Peptide_deformylase"/>
</dbReference>
<dbReference type="PANTHER" id="PTHR10458:SF22">
    <property type="entry name" value="PEPTIDE DEFORMYLASE"/>
    <property type="match status" value="1"/>
</dbReference>
<feature type="binding site" evidence="2">
    <location>
        <position position="110"/>
    </location>
    <ligand>
        <name>Fe cation</name>
        <dbReference type="ChEBI" id="CHEBI:24875"/>
    </ligand>
</feature>
<name>A0A0F3NRS7_9RICK</name>
<dbReference type="RefSeq" id="WP_045809253.1">
    <property type="nucleotide sequence ID" value="NZ_LANX01000001.1"/>
</dbReference>
<evidence type="ECO:0000256" key="2">
    <source>
        <dbReference type="HAMAP-Rule" id="MF_00163"/>
    </source>
</evidence>
<comment type="catalytic activity">
    <reaction evidence="2">
        <text>N-terminal N-formyl-L-methionyl-[peptide] + H2O = N-terminal L-methionyl-[peptide] + formate</text>
        <dbReference type="Rhea" id="RHEA:24420"/>
        <dbReference type="Rhea" id="RHEA-COMP:10639"/>
        <dbReference type="Rhea" id="RHEA-COMP:10640"/>
        <dbReference type="ChEBI" id="CHEBI:15377"/>
        <dbReference type="ChEBI" id="CHEBI:15740"/>
        <dbReference type="ChEBI" id="CHEBI:49298"/>
        <dbReference type="ChEBI" id="CHEBI:64731"/>
        <dbReference type="EC" id="3.5.1.88"/>
    </reaction>
</comment>
<evidence type="ECO:0000313" key="3">
    <source>
        <dbReference type="EMBL" id="KJV69579.1"/>
    </source>
</evidence>
<comment type="cofactor">
    <cofactor evidence="2">
        <name>Fe(2+)</name>
        <dbReference type="ChEBI" id="CHEBI:29033"/>
    </cofactor>
    <text evidence="2">Binds 1 Fe(2+) ion.</text>
</comment>
<dbReference type="InterPro" id="IPR036821">
    <property type="entry name" value="Peptide_deformylase_sf"/>
</dbReference>
<evidence type="ECO:0000313" key="4">
    <source>
        <dbReference type="Proteomes" id="UP000033562"/>
    </source>
</evidence>
<dbReference type="GO" id="GO:0046872">
    <property type="term" value="F:metal ion binding"/>
    <property type="evidence" value="ECO:0007669"/>
    <property type="project" value="UniProtKB-KW"/>
</dbReference>
<keyword evidence="4" id="KW-1185">Reference proteome</keyword>
<comment type="function">
    <text evidence="2">Removes the formyl group from the N-terminal Met of newly synthesized proteins. Requires at least a dipeptide for an efficient rate of reaction. N-terminal L-methionine is a prerequisite for activity but the enzyme has broad specificity at other positions.</text>
</comment>
<comment type="similarity">
    <text evidence="1 2">Belongs to the polypeptide deformylase family.</text>
</comment>
<protein>
    <recommendedName>
        <fullName evidence="2">Peptide deformylase</fullName>
        <shortName evidence="2">PDF</shortName>
        <ecNumber evidence="2">3.5.1.88</ecNumber>
    </recommendedName>
    <alternativeName>
        <fullName evidence="2">Polypeptide deformylase</fullName>
    </alternativeName>
</protein>
<dbReference type="PATRIC" id="fig|1359163.3.peg.945"/>
<evidence type="ECO:0000256" key="1">
    <source>
        <dbReference type="ARBA" id="ARBA00010759"/>
    </source>
</evidence>
<dbReference type="EMBL" id="LANX01000001">
    <property type="protein sequence ID" value="KJV69579.1"/>
    <property type="molecule type" value="Genomic_DNA"/>
</dbReference>
<comment type="caution">
    <text evidence="3">The sequence shown here is derived from an EMBL/GenBank/DDBJ whole genome shotgun (WGS) entry which is preliminary data.</text>
</comment>
<accession>A0A0F3NRS7</accession>
<dbReference type="Gene3D" id="3.90.45.10">
    <property type="entry name" value="Peptide deformylase"/>
    <property type="match status" value="1"/>
</dbReference>
<dbReference type="PRINTS" id="PR01576">
    <property type="entry name" value="PDEFORMYLASE"/>
</dbReference>
<dbReference type="Pfam" id="PF01327">
    <property type="entry name" value="Pep_deformylase"/>
    <property type="match status" value="1"/>
</dbReference>
<dbReference type="Proteomes" id="UP000033562">
    <property type="component" value="Unassembled WGS sequence"/>
</dbReference>
<sequence length="201" mass="22424">MKVLSVENTQELAVLRTRSDYVRDIDDNVIKLVDDMVKVVESNKTVGFSAVQLGNTSRIFVINMFSGLFDITKDIKVISGYHSLNGKNLICINPEIVNLSGEAVTLFEGCLSAISYGLVGIHRPKHLDLKYKDLLNNECVIRAYGWLARCIQHEIDHLNGVLLANVIDNIRNVNVSSVSDEDYSTVHILLLNNKKHATNAE</sequence>
<dbReference type="HAMAP" id="MF_00163">
    <property type="entry name" value="Pep_deformylase"/>
    <property type="match status" value="1"/>
</dbReference>
<dbReference type="EC" id="3.5.1.88" evidence="2"/>
<proteinExistence type="inferred from homology"/>
<dbReference type="STRING" id="1359163.NLO413_0974"/>
<gene>
    <name evidence="2" type="primary">def</name>
    <name evidence="3" type="ORF">NLO413_0974</name>
</gene>
<keyword evidence="2" id="KW-0378">Hydrolase</keyword>
<organism evidence="3 4">
    <name type="scientific">Candidatus Neoehrlichia procyonis str. RAC413</name>
    <dbReference type="NCBI Taxonomy" id="1359163"/>
    <lineage>
        <taxon>Bacteria</taxon>
        <taxon>Pseudomonadati</taxon>
        <taxon>Pseudomonadota</taxon>
        <taxon>Alphaproteobacteria</taxon>
        <taxon>Rickettsiales</taxon>
        <taxon>Anaplasmataceae</taxon>
        <taxon>Candidatus Neoehrlichia</taxon>
    </lineage>
</organism>
<feature type="active site" evidence="2">
    <location>
        <position position="154"/>
    </location>
</feature>